<dbReference type="GO" id="GO:0045892">
    <property type="term" value="P:negative regulation of DNA-templated transcription"/>
    <property type="evidence" value="ECO:0007669"/>
    <property type="project" value="TreeGrafter"/>
</dbReference>
<dbReference type="AlphaFoldDB" id="A0A1E8FDE3"/>
<dbReference type="Gene3D" id="3.40.1410.10">
    <property type="entry name" value="Chorismate lyase-like"/>
    <property type="match status" value="1"/>
</dbReference>
<reference evidence="5 6" key="1">
    <citation type="submission" date="2016-09" db="EMBL/GenBank/DDBJ databases">
        <title>Alteromonas lipolytica, a new species isolated from sea water.</title>
        <authorList>
            <person name="Wu Y.-H."/>
            <person name="Cheng H."/>
            <person name="Xu X.-W."/>
        </authorList>
    </citation>
    <scope>NUCLEOTIDE SEQUENCE [LARGE SCALE GENOMIC DNA]</scope>
    <source>
        <strain evidence="5 6">JW12</strain>
    </source>
</reference>
<keyword evidence="3" id="KW-0804">Transcription</keyword>
<dbReference type="InterPro" id="IPR050679">
    <property type="entry name" value="Bact_HTH_transcr_reg"/>
</dbReference>
<name>A0A1E8FDE3_9ALTE</name>
<dbReference type="Pfam" id="PF00392">
    <property type="entry name" value="GntR"/>
    <property type="match status" value="1"/>
</dbReference>
<accession>A0A1E8FDE3</accession>
<evidence type="ECO:0000256" key="2">
    <source>
        <dbReference type="ARBA" id="ARBA00023125"/>
    </source>
</evidence>
<dbReference type="PANTHER" id="PTHR44846">
    <property type="entry name" value="MANNOSYL-D-GLYCERATE TRANSPORT/METABOLISM SYSTEM REPRESSOR MNGR-RELATED"/>
    <property type="match status" value="1"/>
</dbReference>
<dbReference type="InterPro" id="IPR036388">
    <property type="entry name" value="WH-like_DNA-bd_sf"/>
</dbReference>
<keyword evidence="6" id="KW-1185">Reference proteome</keyword>
<evidence type="ECO:0000259" key="4">
    <source>
        <dbReference type="PROSITE" id="PS50949"/>
    </source>
</evidence>
<sequence length="258" mass="29264">MATLKQYGSQNGLTWDGPTPLYHQLYSLLKEQIIDGTISYGSQLPTEQELGETFGLSRITVKRAMDELSAENLVERRRGRGTTVTYKYKPKPVKAPLVGMLESIETMGRHTHTRILDIAEAIPPAEIREELGLADGETACRLVRVRLTEDEQIPFAYYFSWTLTPISTFSEEALADNTRVELLRRNGIVLSRIDQLISAEPASAEVARELNLRENSPLLVLARRSFDTDGKLVDMLHCRYNPAIFQYQMSMELNDEKQ</sequence>
<dbReference type="SUPFAM" id="SSF64288">
    <property type="entry name" value="Chorismate lyase-like"/>
    <property type="match status" value="1"/>
</dbReference>
<dbReference type="STRING" id="1856405.BFC17_03740"/>
<proteinExistence type="predicted"/>
<dbReference type="InterPro" id="IPR011663">
    <property type="entry name" value="UTRA"/>
</dbReference>
<dbReference type="PROSITE" id="PS50949">
    <property type="entry name" value="HTH_GNTR"/>
    <property type="match status" value="1"/>
</dbReference>
<keyword evidence="1" id="KW-0805">Transcription regulation</keyword>
<dbReference type="SUPFAM" id="SSF46785">
    <property type="entry name" value="Winged helix' DNA-binding domain"/>
    <property type="match status" value="1"/>
</dbReference>
<dbReference type="GO" id="GO:0003700">
    <property type="term" value="F:DNA-binding transcription factor activity"/>
    <property type="evidence" value="ECO:0007669"/>
    <property type="project" value="InterPro"/>
</dbReference>
<evidence type="ECO:0000256" key="3">
    <source>
        <dbReference type="ARBA" id="ARBA00023163"/>
    </source>
</evidence>
<evidence type="ECO:0000313" key="6">
    <source>
        <dbReference type="Proteomes" id="UP000176037"/>
    </source>
</evidence>
<dbReference type="CDD" id="cd07377">
    <property type="entry name" value="WHTH_GntR"/>
    <property type="match status" value="1"/>
</dbReference>
<organism evidence="5 6">
    <name type="scientific">Alteromonas lipolytica</name>
    <dbReference type="NCBI Taxonomy" id="1856405"/>
    <lineage>
        <taxon>Bacteria</taxon>
        <taxon>Pseudomonadati</taxon>
        <taxon>Pseudomonadota</taxon>
        <taxon>Gammaproteobacteria</taxon>
        <taxon>Alteromonadales</taxon>
        <taxon>Alteromonadaceae</taxon>
        <taxon>Alteromonas/Salinimonas group</taxon>
        <taxon>Alteromonas</taxon>
    </lineage>
</organism>
<evidence type="ECO:0000256" key="1">
    <source>
        <dbReference type="ARBA" id="ARBA00023015"/>
    </source>
</evidence>
<protein>
    <recommendedName>
        <fullName evidence="4">HTH gntR-type domain-containing protein</fullName>
    </recommendedName>
</protein>
<gene>
    <name evidence="5" type="ORF">BFC17_03740</name>
</gene>
<dbReference type="Pfam" id="PF07702">
    <property type="entry name" value="UTRA"/>
    <property type="match status" value="1"/>
</dbReference>
<dbReference type="Gene3D" id="1.10.10.10">
    <property type="entry name" value="Winged helix-like DNA-binding domain superfamily/Winged helix DNA-binding domain"/>
    <property type="match status" value="1"/>
</dbReference>
<dbReference type="InterPro" id="IPR036390">
    <property type="entry name" value="WH_DNA-bd_sf"/>
</dbReference>
<dbReference type="PANTHER" id="PTHR44846:SF1">
    <property type="entry name" value="MANNOSYL-D-GLYCERATE TRANSPORT_METABOLISM SYSTEM REPRESSOR MNGR-RELATED"/>
    <property type="match status" value="1"/>
</dbReference>
<feature type="domain" description="HTH gntR-type" evidence="4">
    <location>
        <begin position="19"/>
        <end position="87"/>
    </location>
</feature>
<dbReference type="InterPro" id="IPR000524">
    <property type="entry name" value="Tscrpt_reg_HTH_GntR"/>
</dbReference>
<dbReference type="InterPro" id="IPR028978">
    <property type="entry name" value="Chorismate_lyase_/UTRA_dom_sf"/>
</dbReference>
<dbReference type="GO" id="GO:0003677">
    <property type="term" value="F:DNA binding"/>
    <property type="evidence" value="ECO:0007669"/>
    <property type="project" value="UniProtKB-KW"/>
</dbReference>
<evidence type="ECO:0000313" key="5">
    <source>
        <dbReference type="EMBL" id="OFI33608.1"/>
    </source>
</evidence>
<dbReference type="SMART" id="SM00866">
    <property type="entry name" value="UTRA"/>
    <property type="match status" value="1"/>
</dbReference>
<dbReference type="EMBL" id="MJIC01000015">
    <property type="protein sequence ID" value="OFI33608.1"/>
    <property type="molecule type" value="Genomic_DNA"/>
</dbReference>
<dbReference type="Proteomes" id="UP000176037">
    <property type="component" value="Unassembled WGS sequence"/>
</dbReference>
<keyword evidence="2" id="KW-0238">DNA-binding</keyword>
<dbReference type="SMART" id="SM00345">
    <property type="entry name" value="HTH_GNTR"/>
    <property type="match status" value="1"/>
</dbReference>
<dbReference type="PRINTS" id="PR00035">
    <property type="entry name" value="HTHGNTR"/>
</dbReference>
<comment type="caution">
    <text evidence="5">The sequence shown here is derived from an EMBL/GenBank/DDBJ whole genome shotgun (WGS) entry which is preliminary data.</text>
</comment>